<name>B4Q881_DROSI</name>
<dbReference type="EMBL" id="CM000361">
    <property type="protein sequence ID" value="EDX04403.1"/>
    <property type="molecule type" value="Genomic_DNA"/>
</dbReference>
<proteinExistence type="predicted"/>
<organism evidence="1 2">
    <name type="scientific">Drosophila simulans</name>
    <name type="common">Fruit fly</name>
    <dbReference type="NCBI Taxonomy" id="7240"/>
    <lineage>
        <taxon>Eukaryota</taxon>
        <taxon>Metazoa</taxon>
        <taxon>Ecdysozoa</taxon>
        <taxon>Arthropoda</taxon>
        <taxon>Hexapoda</taxon>
        <taxon>Insecta</taxon>
        <taxon>Pterygota</taxon>
        <taxon>Neoptera</taxon>
        <taxon>Endopterygota</taxon>
        <taxon>Diptera</taxon>
        <taxon>Brachycera</taxon>
        <taxon>Muscomorpha</taxon>
        <taxon>Ephydroidea</taxon>
        <taxon>Drosophilidae</taxon>
        <taxon>Drosophila</taxon>
        <taxon>Sophophora</taxon>
    </lineage>
</organism>
<dbReference type="HOGENOM" id="CLU_2981290_0_0_1"/>
<gene>
    <name evidence="1" type="primary">Dsim\GD17818</name>
    <name evidence="1" type="ORF">Dsim_GD17818</name>
</gene>
<protein>
    <submittedName>
        <fullName evidence="1">GD17818</fullName>
    </submittedName>
</protein>
<dbReference type="AlphaFoldDB" id="B4Q881"/>
<reference evidence="1 2" key="1">
    <citation type="journal article" date="2007" name="Nature">
        <title>Evolution of genes and genomes on the Drosophila phylogeny.</title>
        <authorList>
            <consortium name="Drosophila 12 Genomes Consortium"/>
            <person name="Clark A.G."/>
            <person name="Eisen M.B."/>
            <person name="Smith D.R."/>
            <person name="Bergman C.M."/>
            <person name="Oliver B."/>
            <person name="Markow T.A."/>
            <person name="Kaufman T.C."/>
            <person name="Kellis M."/>
            <person name="Gelbart W."/>
            <person name="Iyer V.N."/>
            <person name="Pollard D.A."/>
            <person name="Sackton T.B."/>
            <person name="Larracuente A.M."/>
            <person name="Singh N.D."/>
            <person name="Abad J.P."/>
            <person name="Abt D.N."/>
            <person name="Adryan B."/>
            <person name="Aguade M."/>
            <person name="Akashi H."/>
            <person name="Anderson W.W."/>
            <person name="Aquadro C.F."/>
            <person name="Ardell D.H."/>
            <person name="Arguello R."/>
            <person name="Artieri C.G."/>
            <person name="Barbash D.A."/>
            <person name="Barker D."/>
            <person name="Barsanti P."/>
            <person name="Batterham P."/>
            <person name="Batzoglou S."/>
            <person name="Begun D."/>
            <person name="Bhutkar A."/>
            <person name="Blanco E."/>
            <person name="Bosak S.A."/>
            <person name="Bradley R.K."/>
            <person name="Brand A.D."/>
            <person name="Brent M.R."/>
            <person name="Brooks A.N."/>
            <person name="Brown R.H."/>
            <person name="Butlin R.K."/>
            <person name="Caggese C."/>
            <person name="Calvi B.R."/>
            <person name="Bernardo de Carvalho A."/>
            <person name="Caspi A."/>
            <person name="Castrezana S."/>
            <person name="Celniker S.E."/>
            <person name="Chang J.L."/>
            <person name="Chapple C."/>
            <person name="Chatterji S."/>
            <person name="Chinwalla A."/>
            <person name="Civetta A."/>
            <person name="Clifton S.W."/>
            <person name="Comeron J.M."/>
            <person name="Costello J.C."/>
            <person name="Coyne J.A."/>
            <person name="Daub J."/>
            <person name="David R.G."/>
            <person name="Delcher A.L."/>
            <person name="Delehaunty K."/>
            <person name="Do C.B."/>
            <person name="Ebling H."/>
            <person name="Edwards K."/>
            <person name="Eickbush T."/>
            <person name="Evans J.D."/>
            <person name="Filipski A."/>
            <person name="Findeiss S."/>
            <person name="Freyhult E."/>
            <person name="Fulton L."/>
            <person name="Fulton R."/>
            <person name="Garcia A.C."/>
            <person name="Gardiner A."/>
            <person name="Garfield D.A."/>
            <person name="Garvin B.E."/>
            <person name="Gibson G."/>
            <person name="Gilbert D."/>
            <person name="Gnerre S."/>
            <person name="Godfrey J."/>
            <person name="Good R."/>
            <person name="Gotea V."/>
            <person name="Gravely B."/>
            <person name="Greenberg A.J."/>
            <person name="Griffiths-Jones S."/>
            <person name="Gross S."/>
            <person name="Guigo R."/>
            <person name="Gustafson E.A."/>
            <person name="Haerty W."/>
            <person name="Hahn M.W."/>
            <person name="Halligan D.L."/>
            <person name="Halpern A.L."/>
            <person name="Halter G.M."/>
            <person name="Han M.V."/>
            <person name="Heger A."/>
            <person name="Hillier L."/>
            <person name="Hinrichs A.S."/>
            <person name="Holmes I."/>
            <person name="Hoskins R.A."/>
            <person name="Hubisz M.J."/>
            <person name="Hultmark D."/>
            <person name="Huntley M.A."/>
            <person name="Jaffe D.B."/>
            <person name="Jagadeeshan S."/>
            <person name="Jeck W.R."/>
            <person name="Johnson J."/>
            <person name="Jones C.D."/>
            <person name="Jordan W.C."/>
            <person name="Karpen G.H."/>
            <person name="Kataoka E."/>
            <person name="Keightley P.D."/>
            <person name="Kheradpour P."/>
            <person name="Kirkness E.F."/>
            <person name="Koerich L.B."/>
            <person name="Kristiansen K."/>
            <person name="Kudrna D."/>
            <person name="Kulathinal R.J."/>
            <person name="Kumar S."/>
            <person name="Kwok R."/>
            <person name="Lander E."/>
            <person name="Langley C.H."/>
            <person name="Lapoint R."/>
            <person name="Lazzaro B.P."/>
            <person name="Lee S.J."/>
            <person name="Levesque L."/>
            <person name="Li R."/>
            <person name="Lin C.F."/>
            <person name="Lin M.F."/>
            <person name="Lindblad-Toh K."/>
            <person name="Llopart A."/>
            <person name="Long M."/>
            <person name="Low L."/>
            <person name="Lozovsky E."/>
            <person name="Lu J."/>
            <person name="Luo M."/>
            <person name="Machado C.A."/>
            <person name="Makalowski W."/>
            <person name="Marzo M."/>
            <person name="Matsuda M."/>
            <person name="Matzkin L."/>
            <person name="McAllister B."/>
            <person name="McBride C.S."/>
            <person name="McKernan B."/>
            <person name="McKernan K."/>
            <person name="Mendez-Lago M."/>
            <person name="Minx P."/>
            <person name="Mollenhauer M.U."/>
            <person name="Montooth K."/>
            <person name="Mount S.M."/>
            <person name="Mu X."/>
            <person name="Myers E."/>
            <person name="Negre B."/>
            <person name="Newfeld S."/>
            <person name="Nielsen R."/>
            <person name="Noor M.A."/>
            <person name="O'Grady P."/>
            <person name="Pachter L."/>
            <person name="Papaceit M."/>
            <person name="Parisi M.J."/>
            <person name="Parisi M."/>
            <person name="Parts L."/>
            <person name="Pedersen J.S."/>
            <person name="Pesole G."/>
            <person name="Phillippy A.M."/>
            <person name="Ponting C.P."/>
            <person name="Pop M."/>
            <person name="Porcelli D."/>
            <person name="Powell J.R."/>
            <person name="Prohaska S."/>
            <person name="Pruitt K."/>
            <person name="Puig M."/>
            <person name="Quesneville H."/>
            <person name="Ram K.R."/>
            <person name="Rand D."/>
            <person name="Rasmussen M.D."/>
            <person name="Reed L.K."/>
            <person name="Reenan R."/>
            <person name="Reily A."/>
            <person name="Remington K.A."/>
            <person name="Rieger T.T."/>
            <person name="Ritchie M.G."/>
            <person name="Robin C."/>
            <person name="Rogers Y.H."/>
            <person name="Rohde C."/>
            <person name="Rozas J."/>
            <person name="Rubenfield M.J."/>
            <person name="Ruiz A."/>
            <person name="Russo S."/>
            <person name="Salzberg S.L."/>
            <person name="Sanchez-Gracia A."/>
            <person name="Saranga D.J."/>
            <person name="Sato H."/>
            <person name="Schaeffer S.W."/>
            <person name="Schatz M.C."/>
            <person name="Schlenke T."/>
            <person name="Schwartz R."/>
            <person name="Segarra C."/>
            <person name="Singh R.S."/>
            <person name="Sirot L."/>
            <person name="Sirota M."/>
            <person name="Sisneros N.B."/>
            <person name="Smith C.D."/>
            <person name="Smith T.F."/>
            <person name="Spieth J."/>
            <person name="Stage D.E."/>
            <person name="Stark A."/>
            <person name="Stephan W."/>
            <person name="Strausberg R.L."/>
            <person name="Strempel S."/>
            <person name="Sturgill D."/>
            <person name="Sutton G."/>
            <person name="Sutton G.G."/>
            <person name="Tao W."/>
            <person name="Teichmann S."/>
            <person name="Tobari Y.N."/>
            <person name="Tomimura Y."/>
            <person name="Tsolas J.M."/>
            <person name="Valente V.L."/>
            <person name="Venter E."/>
            <person name="Venter J.C."/>
            <person name="Vicario S."/>
            <person name="Vieira F.G."/>
            <person name="Vilella A.J."/>
            <person name="Villasante A."/>
            <person name="Walenz B."/>
            <person name="Wang J."/>
            <person name="Wasserman M."/>
            <person name="Watts T."/>
            <person name="Wilson D."/>
            <person name="Wilson R.K."/>
            <person name="Wing R.A."/>
            <person name="Wolfner M.F."/>
            <person name="Wong A."/>
            <person name="Wong G.K."/>
            <person name="Wu C.I."/>
            <person name="Wu G."/>
            <person name="Yamamoto D."/>
            <person name="Yang H.P."/>
            <person name="Yang S.P."/>
            <person name="Yorke J.A."/>
            <person name="Yoshida K."/>
            <person name="Zdobnov E."/>
            <person name="Zhang P."/>
            <person name="Zhang Y."/>
            <person name="Zimin A.V."/>
            <person name="Baldwin J."/>
            <person name="Abdouelleil A."/>
            <person name="Abdulkadir J."/>
            <person name="Abebe A."/>
            <person name="Abera B."/>
            <person name="Abreu J."/>
            <person name="Acer S.C."/>
            <person name="Aftuck L."/>
            <person name="Alexander A."/>
            <person name="An P."/>
            <person name="Anderson E."/>
            <person name="Anderson S."/>
            <person name="Arachi H."/>
            <person name="Azer M."/>
            <person name="Bachantsang P."/>
            <person name="Barry A."/>
            <person name="Bayul T."/>
            <person name="Berlin A."/>
            <person name="Bessette D."/>
            <person name="Bloom T."/>
            <person name="Blye J."/>
            <person name="Boguslavskiy L."/>
            <person name="Bonnet C."/>
            <person name="Boukhgalter B."/>
            <person name="Bourzgui I."/>
            <person name="Brown A."/>
            <person name="Cahill P."/>
            <person name="Channer S."/>
            <person name="Cheshatsang Y."/>
            <person name="Chuda L."/>
            <person name="Citroen M."/>
            <person name="Collymore A."/>
            <person name="Cooke P."/>
            <person name="Costello M."/>
            <person name="D'Aco K."/>
            <person name="Daza R."/>
            <person name="De Haan G."/>
            <person name="DeGray S."/>
            <person name="DeMaso C."/>
            <person name="Dhargay N."/>
            <person name="Dooley K."/>
            <person name="Dooley E."/>
            <person name="Doricent M."/>
            <person name="Dorje P."/>
            <person name="Dorjee K."/>
            <person name="Dupes A."/>
            <person name="Elong R."/>
            <person name="Falk J."/>
            <person name="Farina A."/>
            <person name="Faro S."/>
            <person name="Ferguson D."/>
            <person name="Fisher S."/>
            <person name="Foley C.D."/>
            <person name="Franke A."/>
            <person name="Friedrich D."/>
            <person name="Gadbois L."/>
            <person name="Gearin G."/>
            <person name="Gearin C.R."/>
            <person name="Giannoukos G."/>
            <person name="Goode T."/>
            <person name="Graham J."/>
            <person name="Grandbois E."/>
            <person name="Grewal S."/>
            <person name="Gyaltsen K."/>
            <person name="Hafez N."/>
            <person name="Hagos B."/>
            <person name="Hall J."/>
            <person name="Henson C."/>
            <person name="Hollinger A."/>
            <person name="Honan T."/>
            <person name="Huard M.D."/>
            <person name="Hughes L."/>
            <person name="Hurhula B."/>
            <person name="Husby M.E."/>
            <person name="Kamat A."/>
            <person name="Kanga B."/>
            <person name="Kashin S."/>
            <person name="Khazanovich D."/>
            <person name="Kisner P."/>
            <person name="Lance K."/>
            <person name="Lara M."/>
            <person name="Lee W."/>
            <person name="Lennon N."/>
            <person name="Letendre F."/>
            <person name="LeVine R."/>
            <person name="Lipovsky A."/>
            <person name="Liu X."/>
            <person name="Liu J."/>
            <person name="Liu S."/>
            <person name="Lokyitsang T."/>
            <person name="Lokyitsang Y."/>
            <person name="Lubonja R."/>
            <person name="Lui A."/>
            <person name="MacDonald P."/>
            <person name="Magnisalis V."/>
            <person name="Maru K."/>
            <person name="Matthews C."/>
            <person name="McCusker W."/>
            <person name="McDonough S."/>
            <person name="Mehta T."/>
            <person name="Meldrim J."/>
            <person name="Meneus L."/>
            <person name="Mihai O."/>
            <person name="Mihalev A."/>
            <person name="Mihova T."/>
            <person name="Mittelman R."/>
            <person name="Mlenga V."/>
            <person name="Montmayeur A."/>
            <person name="Mulrain L."/>
            <person name="Navidi A."/>
            <person name="Naylor J."/>
            <person name="Negash T."/>
            <person name="Nguyen T."/>
            <person name="Nguyen N."/>
            <person name="Nicol R."/>
            <person name="Norbu C."/>
            <person name="Norbu N."/>
            <person name="Novod N."/>
            <person name="O'Neill B."/>
            <person name="Osman S."/>
            <person name="Markiewicz E."/>
            <person name="Oyono O.L."/>
            <person name="Patti C."/>
            <person name="Phunkhang P."/>
            <person name="Pierre F."/>
            <person name="Priest M."/>
            <person name="Raghuraman S."/>
            <person name="Rege F."/>
            <person name="Reyes R."/>
            <person name="Rise C."/>
            <person name="Rogov P."/>
            <person name="Ross K."/>
            <person name="Ryan E."/>
            <person name="Settipalli S."/>
            <person name="Shea T."/>
            <person name="Sherpa N."/>
            <person name="Shi L."/>
            <person name="Shih D."/>
            <person name="Sparrow T."/>
            <person name="Spaulding J."/>
            <person name="Stalker J."/>
            <person name="Stange-Thomann N."/>
            <person name="Stavropoulos S."/>
            <person name="Stone C."/>
            <person name="Strader C."/>
            <person name="Tesfaye S."/>
            <person name="Thomson T."/>
            <person name="Thoulutsang Y."/>
            <person name="Thoulutsang D."/>
            <person name="Topham K."/>
            <person name="Topping I."/>
            <person name="Tsamla T."/>
            <person name="Vassiliev H."/>
            <person name="Vo A."/>
            <person name="Wangchuk T."/>
            <person name="Wangdi T."/>
            <person name="Weiand M."/>
            <person name="Wilkinson J."/>
            <person name="Wilson A."/>
            <person name="Yadav S."/>
            <person name="Young G."/>
            <person name="Yu Q."/>
            <person name="Zembek L."/>
            <person name="Zhong D."/>
            <person name="Zimmer A."/>
            <person name="Zwirko Z."/>
            <person name="Jaffe D.B."/>
            <person name="Alvarez P."/>
            <person name="Brockman W."/>
            <person name="Butler J."/>
            <person name="Chin C."/>
            <person name="Gnerre S."/>
            <person name="Grabherr M."/>
            <person name="Kleber M."/>
            <person name="Mauceli E."/>
            <person name="MacCallum I."/>
        </authorList>
    </citation>
    <scope>NUCLEOTIDE SEQUENCE [LARGE SCALE GENOMIC DNA]</scope>
    <source>
        <strain evidence="2">white501</strain>
    </source>
</reference>
<accession>B4Q881</accession>
<keyword evidence="2" id="KW-1185">Reference proteome</keyword>
<evidence type="ECO:0000313" key="1">
    <source>
        <dbReference type="EMBL" id="EDX04403.1"/>
    </source>
</evidence>
<evidence type="ECO:0000313" key="2">
    <source>
        <dbReference type="Proteomes" id="UP000000304"/>
    </source>
</evidence>
<dbReference type="STRING" id="7240.B4Q881"/>
<sequence>MNTIRPCCCKGVRTCLSCEQDFQDAKTTLLYPGRSADFKRRKQRHMCNGASKTFPCFV</sequence>
<dbReference type="Proteomes" id="UP000000304">
    <property type="component" value="Chromosome 2L"/>
</dbReference>